<organism evidence="1">
    <name type="scientific">Pararge aegeria</name>
    <name type="common">speckled wood butterfly</name>
    <dbReference type="NCBI Taxonomy" id="116150"/>
    <lineage>
        <taxon>Eukaryota</taxon>
        <taxon>Metazoa</taxon>
        <taxon>Ecdysozoa</taxon>
        <taxon>Arthropoda</taxon>
        <taxon>Hexapoda</taxon>
        <taxon>Insecta</taxon>
        <taxon>Pterygota</taxon>
        <taxon>Neoptera</taxon>
        <taxon>Endopterygota</taxon>
        <taxon>Lepidoptera</taxon>
        <taxon>Glossata</taxon>
        <taxon>Ditrysia</taxon>
        <taxon>Papilionoidea</taxon>
        <taxon>Nymphalidae</taxon>
        <taxon>Satyrinae</taxon>
        <taxon>Satyrini</taxon>
        <taxon>Parargina</taxon>
        <taxon>Pararge</taxon>
    </lineage>
</organism>
<dbReference type="AlphaFoldDB" id="S4PTM8"/>
<feature type="non-terminal residue" evidence="1">
    <location>
        <position position="1"/>
    </location>
</feature>
<reference evidence="1" key="1">
    <citation type="journal article" date="2013" name="BMC Genomics">
        <title>Unscrambling butterfly oogenesis.</title>
        <authorList>
            <person name="Carter J.M."/>
            <person name="Baker S.C."/>
            <person name="Pink R."/>
            <person name="Carter D.R."/>
            <person name="Collins A."/>
            <person name="Tomlin J."/>
            <person name="Gibbs M."/>
            <person name="Breuker C.J."/>
        </authorList>
    </citation>
    <scope>NUCLEOTIDE SEQUENCE</scope>
    <source>
        <tissue evidence="1">Ovary</tissue>
    </source>
</reference>
<accession>S4PTM8</accession>
<sequence length="73" mass="8314">VVAKGARTSLAARLFGFDFEEDCFPRFVELTPSNFRIRFAASRSVALPLEPLFDLMVNPLISTLRIRCISLFY</sequence>
<name>S4PTM8_9NEOP</name>
<dbReference type="EMBL" id="GAIX01011763">
    <property type="protein sequence ID" value="JAA80797.1"/>
    <property type="molecule type" value="Transcribed_RNA"/>
</dbReference>
<reference evidence="1" key="2">
    <citation type="submission" date="2013-05" db="EMBL/GenBank/DDBJ databases">
        <authorList>
            <person name="Carter J.-M."/>
            <person name="Baker S.C."/>
            <person name="Pink R."/>
            <person name="Carter D.R.F."/>
            <person name="Collins A."/>
            <person name="Tomlin J."/>
            <person name="Gibbs M."/>
            <person name="Breuker C.J."/>
        </authorList>
    </citation>
    <scope>NUCLEOTIDE SEQUENCE</scope>
    <source>
        <tissue evidence="1">Ovary</tissue>
    </source>
</reference>
<evidence type="ECO:0000313" key="1">
    <source>
        <dbReference type="EMBL" id="JAA80797.1"/>
    </source>
</evidence>
<proteinExistence type="predicted"/>
<protein>
    <submittedName>
        <fullName evidence="1">Uncharacterized protein</fullName>
    </submittedName>
</protein>